<dbReference type="EC" id="3.1.4.-" evidence="2"/>
<dbReference type="EMBL" id="CP032419">
    <property type="protein sequence ID" value="AYC31092.1"/>
    <property type="molecule type" value="Genomic_DNA"/>
</dbReference>
<dbReference type="InterPro" id="IPR029052">
    <property type="entry name" value="Metallo-depent_PP-like"/>
</dbReference>
<evidence type="ECO:0000313" key="4">
    <source>
        <dbReference type="EMBL" id="AYC31092.1"/>
    </source>
</evidence>
<gene>
    <name evidence="4" type="ORF">D3880_01235</name>
</gene>
<dbReference type="InterPro" id="IPR024654">
    <property type="entry name" value="Calcineurin-like_PHP_lpxH"/>
</dbReference>
<dbReference type="GO" id="GO:0046872">
    <property type="term" value="F:metal ion binding"/>
    <property type="evidence" value="ECO:0007669"/>
    <property type="project" value="UniProtKB-KW"/>
</dbReference>
<keyword evidence="2" id="KW-0479">Metal-binding</keyword>
<dbReference type="InterPro" id="IPR053193">
    <property type="entry name" value="MetalloPDE_YfcE-like"/>
</dbReference>
<dbReference type="AlphaFoldDB" id="A0A385Z0H1"/>
<dbReference type="Gene3D" id="3.60.21.10">
    <property type="match status" value="1"/>
</dbReference>
<dbReference type="InterPro" id="IPR000979">
    <property type="entry name" value="Phosphodiesterase_MJ0936/Vps29"/>
</dbReference>
<dbReference type="PANTHER" id="PTHR43165:SF1">
    <property type="entry name" value="PHOSPHODIESTERASE MJ0936"/>
    <property type="match status" value="1"/>
</dbReference>
<dbReference type="Pfam" id="PF12850">
    <property type="entry name" value="Metallophos_2"/>
    <property type="match status" value="1"/>
</dbReference>
<name>A0A385Z0H1_9PSED</name>
<organism evidence="4 5">
    <name type="scientific">Pseudomonas cavernae</name>
    <dbReference type="NCBI Taxonomy" id="2320867"/>
    <lineage>
        <taxon>Bacteria</taxon>
        <taxon>Pseudomonadati</taxon>
        <taxon>Pseudomonadota</taxon>
        <taxon>Gammaproteobacteria</taxon>
        <taxon>Pseudomonadales</taxon>
        <taxon>Pseudomonadaceae</taxon>
        <taxon>Pseudomonas</taxon>
    </lineage>
</organism>
<dbReference type="GO" id="GO:0016787">
    <property type="term" value="F:hydrolase activity"/>
    <property type="evidence" value="ECO:0007669"/>
    <property type="project" value="UniProtKB-UniRule"/>
</dbReference>
<comment type="similarity">
    <text evidence="1 2">Belongs to the metallophosphoesterase superfamily. YfcE family.</text>
</comment>
<evidence type="ECO:0000259" key="3">
    <source>
        <dbReference type="Pfam" id="PF12850"/>
    </source>
</evidence>
<dbReference type="RefSeq" id="WP_119891727.1">
    <property type="nucleotide sequence ID" value="NZ_CP032419.1"/>
</dbReference>
<reference evidence="5" key="1">
    <citation type="submission" date="2018-09" db="EMBL/GenBank/DDBJ databases">
        <authorList>
            <person name="Zhu H."/>
        </authorList>
    </citation>
    <scope>NUCLEOTIDE SEQUENCE [LARGE SCALE GENOMIC DNA]</scope>
    <source>
        <strain evidence="5">K2W31S-8</strain>
    </source>
</reference>
<comment type="cofactor">
    <cofactor evidence="2">
        <name>a divalent metal cation</name>
        <dbReference type="ChEBI" id="CHEBI:60240"/>
    </cofactor>
</comment>
<dbReference type="SUPFAM" id="SSF56300">
    <property type="entry name" value="Metallo-dependent phosphatases"/>
    <property type="match status" value="1"/>
</dbReference>
<dbReference type="PANTHER" id="PTHR43165">
    <property type="entry name" value="METALLOPHOSPHOESTERASE"/>
    <property type="match status" value="1"/>
</dbReference>
<evidence type="ECO:0000313" key="5">
    <source>
        <dbReference type="Proteomes" id="UP000265560"/>
    </source>
</evidence>
<dbReference type="OrthoDB" id="9785951at2"/>
<dbReference type="Proteomes" id="UP000265560">
    <property type="component" value="Chromosome"/>
</dbReference>
<feature type="domain" description="Calcineurin-like phosphoesterase" evidence="3">
    <location>
        <begin position="1"/>
        <end position="140"/>
    </location>
</feature>
<sequence>MKIGLISDTHGLLRPEALAALAGCARLIHAGDIGKPEILAALAELAPLQAVRGNNDREAWAASLPHSLELELQGVRLFVVHDAAHLPADLAARGFRVAICGHSHQPLIEERDGLLRINPGSAGPRRFRLPIAVALLHIDQGQARGELVELCTAPAG</sequence>
<dbReference type="NCBIfam" id="TIGR00040">
    <property type="entry name" value="yfcE"/>
    <property type="match status" value="1"/>
</dbReference>
<accession>A0A385Z0H1</accession>
<protein>
    <recommendedName>
        <fullName evidence="2">Phosphoesterase</fullName>
        <ecNumber evidence="2">3.1.4.-</ecNumber>
    </recommendedName>
</protein>
<keyword evidence="5" id="KW-1185">Reference proteome</keyword>
<dbReference type="KEGG" id="pcav:D3880_01235"/>
<evidence type="ECO:0000256" key="2">
    <source>
        <dbReference type="RuleBase" id="RU362039"/>
    </source>
</evidence>
<proteinExistence type="inferred from homology"/>
<evidence type="ECO:0000256" key="1">
    <source>
        <dbReference type="ARBA" id="ARBA00008950"/>
    </source>
</evidence>